<dbReference type="PROSITE" id="PS50056">
    <property type="entry name" value="TYR_PHOSPHATASE_2"/>
    <property type="match status" value="1"/>
</dbReference>
<dbReference type="InterPro" id="IPR000340">
    <property type="entry name" value="Dual-sp_phosphatase_cat-dom"/>
</dbReference>
<keyword evidence="6" id="KW-0963">Cytoplasm</keyword>
<keyword evidence="18" id="KW-1185">Reference proteome</keyword>
<dbReference type="SMART" id="SM00195">
    <property type="entry name" value="DSPc"/>
    <property type="match status" value="1"/>
</dbReference>
<dbReference type="EMBL" id="OX395142">
    <property type="protein sequence ID" value="CAI5797032.1"/>
    <property type="molecule type" value="Genomic_DNA"/>
</dbReference>
<name>A0AA35PU99_9SAUR</name>
<dbReference type="InterPro" id="IPR020422">
    <property type="entry name" value="TYR_PHOSPHATASE_DUAL_dom"/>
</dbReference>
<evidence type="ECO:0000256" key="7">
    <source>
        <dbReference type="ARBA" id="ARBA00022801"/>
    </source>
</evidence>
<keyword evidence="7" id="KW-0378">Hydrolase</keyword>
<dbReference type="FunFam" id="3.90.190.10:FF:000056">
    <property type="entry name" value="Dual specificity phosphatase 12"/>
    <property type="match status" value="1"/>
</dbReference>
<evidence type="ECO:0000256" key="9">
    <source>
        <dbReference type="ARBA" id="ARBA00023242"/>
    </source>
</evidence>
<accession>A0AA35PU99</accession>
<dbReference type="GO" id="GO:0008138">
    <property type="term" value="F:protein tyrosine/serine/threonine phosphatase activity"/>
    <property type="evidence" value="ECO:0007669"/>
    <property type="project" value="TreeGrafter"/>
</dbReference>
<evidence type="ECO:0000256" key="13">
    <source>
        <dbReference type="ARBA" id="ARBA00059753"/>
    </source>
</evidence>
<dbReference type="PANTHER" id="PTHR45848:SF4">
    <property type="entry name" value="DUAL SPECIFICITY PROTEIN PHOSPHATASE 12"/>
    <property type="match status" value="1"/>
</dbReference>
<dbReference type="EC" id="3.1.3.16" evidence="5"/>
<evidence type="ECO:0000256" key="6">
    <source>
        <dbReference type="ARBA" id="ARBA00022490"/>
    </source>
</evidence>
<evidence type="ECO:0000256" key="11">
    <source>
        <dbReference type="ARBA" id="ARBA00048336"/>
    </source>
</evidence>
<dbReference type="PANTHER" id="PTHR45848">
    <property type="entry name" value="DUAL SPECIFICITY PROTEIN PHOSPHATASE 12 FAMILY MEMBER"/>
    <property type="match status" value="1"/>
</dbReference>
<evidence type="ECO:0000256" key="1">
    <source>
        <dbReference type="ARBA" id="ARBA00004123"/>
    </source>
</evidence>
<evidence type="ECO:0000256" key="3">
    <source>
        <dbReference type="ARBA" id="ARBA00008601"/>
    </source>
</evidence>
<dbReference type="GO" id="GO:0004722">
    <property type="term" value="F:protein serine/threonine phosphatase activity"/>
    <property type="evidence" value="ECO:0007669"/>
    <property type="project" value="UniProtKB-EC"/>
</dbReference>
<evidence type="ECO:0000256" key="8">
    <source>
        <dbReference type="ARBA" id="ARBA00022912"/>
    </source>
</evidence>
<evidence type="ECO:0000256" key="10">
    <source>
        <dbReference type="ARBA" id="ARBA00047761"/>
    </source>
</evidence>
<dbReference type="EC" id="3.1.3.48" evidence="4"/>
<comment type="subcellular location">
    <subcellularLocation>
        <location evidence="2">Cytoplasm</location>
    </subcellularLocation>
    <subcellularLocation>
        <location evidence="1">Nucleus</location>
    </subcellularLocation>
</comment>
<dbReference type="Pfam" id="PF00782">
    <property type="entry name" value="DSPc"/>
    <property type="match status" value="1"/>
</dbReference>
<evidence type="ECO:0000256" key="5">
    <source>
        <dbReference type="ARBA" id="ARBA00013081"/>
    </source>
</evidence>
<dbReference type="InterPro" id="IPR000387">
    <property type="entry name" value="Tyr_Pase_dom"/>
</dbReference>
<organism evidence="17 18">
    <name type="scientific">Podarcis lilfordi</name>
    <name type="common">Lilford's wall lizard</name>
    <dbReference type="NCBI Taxonomy" id="74358"/>
    <lineage>
        <taxon>Eukaryota</taxon>
        <taxon>Metazoa</taxon>
        <taxon>Chordata</taxon>
        <taxon>Craniata</taxon>
        <taxon>Vertebrata</taxon>
        <taxon>Euteleostomi</taxon>
        <taxon>Lepidosauria</taxon>
        <taxon>Squamata</taxon>
        <taxon>Bifurcata</taxon>
        <taxon>Unidentata</taxon>
        <taxon>Episquamata</taxon>
        <taxon>Laterata</taxon>
        <taxon>Lacertibaenia</taxon>
        <taxon>Lacertidae</taxon>
        <taxon>Podarcis</taxon>
    </lineage>
</organism>
<feature type="domain" description="Tyrosine specific protein phosphatases" evidence="16">
    <location>
        <begin position="111"/>
        <end position="173"/>
    </location>
</feature>
<comment type="function">
    <text evidence="13">Dual specificity phosphatase; can dephosphorylate both phosphotyrosine and phosphoserine or phosphothreonine residues. Can dephosphorylate glucokinase (in vitro). Has phosphatase activity with the synthetic substrate 6,8-difluoro-4-methylumbelliferyl phosphate and other in vitro substrates.</text>
</comment>
<dbReference type="SUPFAM" id="SSF52799">
    <property type="entry name" value="(Phosphotyrosine protein) phosphatases II"/>
    <property type="match status" value="1"/>
</dbReference>
<sequence>MYLFHTATKWRKRAGLPFRKFRVARKRAPHWRRRSGKAGPRQFPLRRRGLVMVPVLPGLYLGGGGGGGLGLPDGAAAAWALLLVDSEPPEAGAVSGAEAVLHVPALDQPHSDLLSHLDACAEFLGRARERGARALVRCQAGVSRSVAVVTAYLMKANKLPFEEAYAFVQAIKPDAKMNEGFEWQLKLYEKMGCEVDVTSTIYKQYRLQKVTEKYPELRNLPRDVFAVDPNTVQQSPNTEVLYRCRKCRRLLFRSSSILSHDEGKGPAAFAHKRLSRPAPFHYDDQSRCTSYFIEPVQWMEPALLGVMDGQLLCPKCTSKLGSFHWQGEQCSCGHWVTPAFQIHKSRVDEVKGLMPVGTVKR</sequence>
<evidence type="ECO:0000256" key="12">
    <source>
        <dbReference type="ARBA" id="ARBA00051722"/>
    </source>
</evidence>
<keyword evidence="8" id="KW-0904">Protein phosphatase</keyword>
<comment type="similarity">
    <text evidence="3">Belongs to the protein-tyrosine phosphatase family. Non-receptor class dual specificity subfamily.</text>
</comment>
<gene>
    <name evidence="17" type="ORF">PODLI_1B042258</name>
</gene>
<protein>
    <recommendedName>
        <fullName evidence="14">Dual specificity protein phosphatase 12</fullName>
        <ecNumber evidence="5">3.1.3.16</ecNumber>
        <ecNumber evidence="4">3.1.3.48</ecNumber>
    </recommendedName>
</protein>
<evidence type="ECO:0000256" key="14">
    <source>
        <dbReference type="ARBA" id="ARBA00068797"/>
    </source>
</evidence>
<dbReference type="AlphaFoldDB" id="A0AA35PU99"/>
<comment type="catalytic activity">
    <reaction evidence="11">
        <text>O-phospho-L-threonyl-[protein] + H2O = L-threonyl-[protein] + phosphate</text>
        <dbReference type="Rhea" id="RHEA:47004"/>
        <dbReference type="Rhea" id="RHEA-COMP:11060"/>
        <dbReference type="Rhea" id="RHEA-COMP:11605"/>
        <dbReference type="ChEBI" id="CHEBI:15377"/>
        <dbReference type="ChEBI" id="CHEBI:30013"/>
        <dbReference type="ChEBI" id="CHEBI:43474"/>
        <dbReference type="ChEBI" id="CHEBI:61977"/>
        <dbReference type="EC" id="3.1.3.16"/>
    </reaction>
</comment>
<evidence type="ECO:0000256" key="2">
    <source>
        <dbReference type="ARBA" id="ARBA00004496"/>
    </source>
</evidence>
<comment type="catalytic activity">
    <reaction evidence="12">
        <text>O-phospho-L-tyrosyl-[protein] + H2O = L-tyrosyl-[protein] + phosphate</text>
        <dbReference type="Rhea" id="RHEA:10684"/>
        <dbReference type="Rhea" id="RHEA-COMP:10136"/>
        <dbReference type="Rhea" id="RHEA-COMP:20101"/>
        <dbReference type="ChEBI" id="CHEBI:15377"/>
        <dbReference type="ChEBI" id="CHEBI:43474"/>
        <dbReference type="ChEBI" id="CHEBI:46858"/>
        <dbReference type="ChEBI" id="CHEBI:61978"/>
        <dbReference type="EC" id="3.1.3.48"/>
    </reaction>
</comment>
<dbReference type="GO" id="GO:0005634">
    <property type="term" value="C:nucleus"/>
    <property type="evidence" value="ECO:0007669"/>
    <property type="project" value="UniProtKB-SubCell"/>
</dbReference>
<dbReference type="Gene3D" id="3.90.190.10">
    <property type="entry name" value="Protein tyrosine phosphatase superfamily"/>
    <property type="match status" value="1"/>
</dbReference>
<dbReference type="PROSITE" id="PS50054">
    <property type="entry name" value="TYR_PHOSPHATASE_DUAL"/>
    <property type="match status" value="1"/>
</dbReference>
<comment type="catalytic activity">
    <reaction evidence="10">
        <text>O-phospho-L-seryl-[protein] + H2O = L-seryl-[protein] + phosphate</text>
        <dbReference type="Rhea" id="RHEA:20629"/>
        <dbReference type="Rhea" id="RHEA-COMP:9863"/>
        <dbReference type="Rhea" id="RHEA-COMP:11604"/>
        <dbReference type="ChEBI" id="CHEBI:15377"/>
        <dbReference type="ChEBI" id="CHEBI:29999"/>
        <dbReference type="ChEBI" id="CHEBI:43474"/>
        <dbReference type="ChEBI" id="CHEBI:83421"/>
        <dbReference type="EC" id="3.1.3.16"/>
    </reaction>
</comment>
<proteinExistence type="inferred from homology"/>
<feature type="domain" description="Tyrosine-protein phosphatase" evidence="15">
    <location>
        <begin position="51"/>
        <end position="194"/>
    </location>
</feature>
<reference evidence="17" key="1">
    <citation type="submission" date="2022-12" db="EMBL/GenBank/DDBJ databases">
        <authorList>
            <person name="Alioto T."/>
            <person name="Alioto T."/>
            <person name="Gomez Garrido J."/>
        </authorList>
    </citation>
    <scope>NUCLEOTIDE SEQUENCE</scope>
</reference>
<evidence type="ECO:0000313" key="17">
    <source>
        <dbReference type="EMBL" id="CAI5797032.1"/>
    </source>
</evidence>
<keyword evidence="9" id="KW-0539">Nucleus</keyword>
<dbReference type="Proteomes" id="UP001178461">
    <property type="component" value="Chromosome 17"/>
</dbReference>
<evidence type="ECO:0000259" key="15">
    <source>
        <dbReference type="PROSITE" id="PS50054"/>
    </source>
</evidence>
<dbReference type="GO" id="GO:0005737">
    <property type="term" value="C:cytoplasm"/>
    <property type="evidence" value="ECO:0007669"/>
    <property type="project" value="UniProtKB-SubCell"/>
</dbReference>
<evidence type="ECO:0000256" key="4">
    <source>
        <dbReference type="ARBA" id="ARBA00013064"/>
    </source>
</evidence>
<evidence type="ECO:0000259" key="16">
    <source>
        <dbReference type="PROSITE" id="PS50056"/>
    </source>
</evidence>
<evidence type="ECO:0000313" key="18">
    <source>
        <dbReference type="Proteomes" id="UP001178461"/>
    </source>
</evidence>
<dbReference type="GO" id="GO:0004725">
    <property type="term" value="F:protein tyrosine phosphatase activity"/>
    <property type="evidence" value="ECO:0007669"/>
    <property type="project" value="UniProtKB-EC"/>
</dbReference>
<dbReference type="InterPro" id="IPR029021">
    <property type="entry name" value="Prot-tyrosine_phosphatase-like"/>
</dbReference>